<evidence type="ECO:0000256" key="2">
    <source>
        <dbReference type="PROSITE-ProRule" id="PRU00703"/>
    </source>
</evidence>
<accession>A0A5C4J109</accession>
<dbReference type="InterPro" id="IPR051257">
    <property type="entry name" value="Diverse_CBS-Domain"/>
</dbReference>
<feature type="domain" description="BON" evidence="3">
    <location>
        <begin position="151"/>
        <end position="220"/>
    </location>
</feature>
<keyword evidence="1 2" id="KW-0129">CBS domain</keyword>
<dbReference type="PANTHER" id="PTHR43080">
    <property type="entry name" value="CBS DOMAIN-CONTAINING PROTEIN CBSX3, MITOCHONDRIAL"/>
    <property type="match status" value="1"/>
</dbReference>
<protein>
    <submittedName>
        <fullName evidence="5">CBS domain-containing protein</fullName>
    </submittedName>
</protein>
<dbReference type="AlphaFoldDB" id="A0A5C4J109"/>
<dbReference type="InterPro" id="IPR046342">
    <property type="entry name" value="CBS_dom_sf"/>
</dbReference>
<evidence type="ECO:0000259" key="4">
    <source>
        <dbReference type="PROSITE" id="PS51371"/>
    </source>
</evidence>
<gene>
    <name evidence="5" type="ORF">ETD83_35775</name>
</gene>
<dbReference type="PANTHER" id="PTHR43080:SF29">
    <property type="entry name" value="OS02G0818000 PROTEIN"/>
    <property type="match status" value="1"/>
</dbReference>
<dbReference type="PROSITE" id="PS50914">
    <property type="entry name" value="BON"/>
    <property type="match status" value="1"/>
</dbReference>
<dbReference type="Pfam" id="PF00571">
    <property type="entry name" value="CBS"/>
    <property type="match status" value="2"/>
</dbReference>
<organism evidence="5 6">
    <name type="scientific">Actinomadura soli</name>
    <dbReference type="NCBI Taxonomy" id="2508997"/>
    <lineage>
        <taxon>Bacteria</taxon>
        <taxon>Bacillati</taxon>
        <taxon>Actinomycetota</taxon>
        <taxon>Actinomycetes</taxon>
        <taxon>Streptosporangiales</taxon>
        <taxon>Thermomonosporaceae</taxon>
        <taxon>Actinomadura</taxon>
    </lineage>
</organism>
<feature type="domain" description="CBS" evidence="4">
    <location>
        <begin position="10"/>
        <end position="66"/>
    </location>
</feature>
<evidence type="ECO:0000313" key="6">
    <source>
        <dbReference type="Proteomes" id="UP000309174"/>
    </source>
</evidence>
<comment type="caution">
    <text evidence="5">The sequence shown here is derived from an EMBL/GenBank/DDBJ whole genome shotgun (WGS) entry which is preliminary data.</text>
</comment>
<evidence type="ECO:0000259" key="3">
    <source>
        <dbReference type="PROSITE" id="PS50914"/>
    </source>
</evidence>
<dbReference type="Proteomes" id="UP000309174">
    <property type="component" value="Unassembled WGS sequence"/>
</dbReference>
<sequence length="231" mass="25248">MKRRTVADVMTKPVVTVAGDTPFAEIADALAEHRISAVPVLDIGGHPIGIVTEADLLRKQEYKDNTGPRPRRTGLRWRSMSEAASEAKAKAVDARGLMSTPAISVPPHTTIAEAARLLNAHGFKAMPVVGKDGRLAGIVARRDLLRVFHRSDSDIRDEIIRDVLIHRLWQDPAVVHVRVQEGVVHLTGRVELKSLIPILVRMAAATEGVVDVVHTLGYDNDDTHPTAYPRA</sequence>
<dbReference type="PROSITE" id="PS51371">
    <property type="entry name" value="CBS"/>
    <property type="match status" value="2"/>
</dbReference>
<dbReference type="OrthoDB" id="3626971at2"/>
<dbReference type="InterPro" id="IPR007055">
    <property type="entry name" value="BON_dom"/>
</dbReference>
<dbReference type="SMART" id="SM00116">
    <property type="entry name" value="CBS"/>
    <property type="match status" value="2"/>
</dbReference>
<dbReference type="InterPro" id="IPR017080">
    <property type="entry name" value="UCP036990_CBS_BON"/>
</dbReference>
<dbReference type="EMBL" id="VCKW01000299">
    <property type="protein sequence ID" value="TMQ90351.1"/>
    <property type="molecule type" value="Genomic_DNA"/>
</dbReference>
<feature type="domain" description="CBS" evidence="4">
    <location>
        <begin position="98"/>
        <end position="155"/>
    </location>
</feature>
<evidence type="ECO:0000256" key="1">
    <source>
        <dbReference type="ARBA" id="ARBA00023122"/>
    </source>
</evidence>
<dbReference type="PIRSF" id="PIRSF036990">
    <property type="entry name" value="UCP036990_CBS_BON"/>
    <property type="match status" value="1"/>
</dbReference>
<evidence type="ECO:0000313" key="5">
    <source>
        <dbReference type="EMBL" id="TMQ90351.1"/>
    </source>
</evidence>
<dbReference type="InterPro" id="IPR000644">
    <property type="entry name" value="CBS_dom"/>
</dbReference>
<dbReference type="Gene3D" id="3.10.580.10">
    <property type="entry name" value="CBS-domain"/>
    <property type="match status" value="1"/>
</dbReference>
<dbReference type="SUPFAM" id="SSF54631">
    <property type="entry name" value="CBS-domain pair"/>
    <property type="match status" value="1"/>
</dbReference>
<reference evidence="5 6" key="1">
    <citation type="submission" date="2019-05" db="EMBL/GenBank/DDBJ databases">
        <title>Draft genome sequence of Actinomadura sp. 14C53.</title>
        <authorList>
            <person name="Saricaoglu S."/>
            <person name="Isik K."/>
        </authorList>
    </citation>
    <scope>NUCLEOTIDE SEQUENCE [LARGE SCALE GENOMIC DNA]</scope>
    <source>
        <strain evidence="5 6">14C53</strain>
    </source>
</reference>
<proteinExistence type="predicted"/>
<dbReference type="Pfam" id="PF04972">
    <property type="entry name" value="BON"/>
    <property type="match status" value="1"/>
</dbReference>
<keyword evidence="6" id="KW-1185">Reference proteome</keyword>
<name>A0A5C4J109_9ACTN</name>
<dbReference type="CDD" id="cd04586">
    <property type="entry name" value="CBS_pair_BON_assoc"/>
    <property type="match status" value="1"/>
</dbReference>
<dbReference type="RefSeq" id="WP_138649637.1">
    <property type="nucleotide sequence ID" value="NZ_VCKW01000299.1"/>
</dbReference>